<keyword evidence="3 6" id="KW-0560">Oxidoreductase</keyword>
<comment type="caution">
    <text evidence="6">The sequence shown here is derived from an EMBL/GenBank/DDBJ whole genome shotgun (WGS) entry which is preliminary data.</text>
</comment>
<dbReference type="EMBL" id="JBHSML010000014">
    <property type="protein sequence ID" value="MFC5518737.1"/>
    <property type="molecule type" value="Genomic_DNA"/>
</dbReference>
<dbReference type="GO" id="GO:0004497">
    <property type="term" value="F:monooxygenase activity"/>
    <property type="evidence" value="ECO:0007669"/>
    <property type="project" value="UniProtKB-KW"/>
</dbReference>
<evidence type="ECO:0000259" key="5">
    <source>
        <dbReference type="Pfam" id="PF00296"/>
    </source>
</evidence>
<dbReference type="NCBIfam" id="TIGR04021">
    <property type="entry name" value="LLM_DMSO2_sfnG"/>
    <property type="match status" value="1"/>
</dbReference>
<accession>A0ABW0Q3S6</accession>
<keyword evidence="4 6" id="KW-0503">Monooxygenase</keyword>
<keyword evidence="7" id="KW-1185">Reference proteome</keyword>
<proteinExistence type="predicted"/>
<dbReference type="PANTHER" id="PTHR42847:SF4">
    <property type="entry name" value="ALKANESULFONATE MONOOXYGENASE-RELATED"/>
    <property type="match status" value="1"/>
</dbReference>
<dbReference type="SUPFAM" id="SSF51679">
    <property type="entry name" value="Bacterial luciferase-like"/>
    <property type="match status" value="1"/>
</dbReference>
<dbReference type="PANTHER" id="PTHR42847">
    <property type="entry name" value="ALKANESULFONATE MONOOXYGENASE"/>
    <property type="match status" value="1"/>
</dbReference>
<evidence type="ECO:0000256" key="1">
    <source>
        <dbReference type="ARBA" id="ARBA00022630"/>
    </source>
</evidence>
<evidence type="ECO:0000256" key="4">
    <source>
        <dbReference type="ARBA" id="ARBA00023033"/>
    </source>
</evidence>
<sequence length="381" mass="42111">MTRGNPRLSSAAEPMRFAYWVPAVSTGYLASRIEQRFGWDLDYNVELAEIAEAAGFEYGLTATRFVSTFLDEGQHEAVALSQFILARTRRIKIISAVLTGLWHPAVMAKIGATSDVLSGGRFAINIVSGWDKAQFAAMGQPWLDHDERYRRSEEFIEILKGCWTGEPFTHHGDHFQIDGFQMRPKPLQAPHPPIFQGGSSTAARRMAGRHSDWYLTNGGSPADIAPQIAEVQAHAAAADRTVRFGVNAFAIAHERREQALATYDEIIRLADWDAVQRFADATREAGRNTSDGVGNWAKSSLADFVQGNDGFKTGLIGTPEHIARRIMALKQVGVGLILLGFLHFKEDIEFFGRRVIPLVRALEGEQPLVETEPPAPEQAKA</sequence>
<dbReference type="EC" id="1.14.14.35" evidence="6"/>
<dbReference type="Gene3D" id="3.20.20.30">
    <property type="entry name" value="Luciferase-like domain"/>
    <property type="match status" value="1"/>
</dbReference>
<dbReference type="InterPro" id="IPR036661">
    <property type="entry name" value="Luciferase-like_sf"/>
</dbReference>
<protein>
    <submittedName>
        <fullName evidence="6">Dimethylsulfone monooxygenase SfnG</fullName>
        <ecNumber evidence="6">1.14.14.35</ecNumber>
    </submittedName>
</protein>
<evidence type="ECO:0000313" key="7">
    <source>
        <dbReference type="Proteomes" id="UP001596150"/>
    </source>
</evidence>
<evidence type="ECO:0000313" key="6">
    <source>
        <dbReference type="EMBL" id="MFC5518737.1"/>
    </source>
</evidence>
<name>A0ABW0Q3S6_9HYPH</name>
<dbReference type="InterPro" id="IPR024014">
    <property type="entry name" value="DMSO2_SphG"/>
</dbReference>
<keyword evidence="1" id="KW-0285">Flavoprotein</keyword>
<dbReference type="RefSeq" id="WP_266344502.1">
    <property type="nucleotide sequence ID" value="NZ_JAPKNH010000005.1"/>
</dbReference>
<reference evidence="7" key="1">
    <citation type="journal article" date="2019" name="Int. J. Syst. Evol. Microbiol.">
        <title>The Global Catalogue of Microorganisms (GCM) 10K type strain sequencing project: providing services to taxonomists for standard genome sequencing and annotation.</title>
        <authorList>
            <consortium name="The Broad Institute Genomics Platform"/>
            <consortium name="The Broad Institute Genome Sequencing Center for Infectious Disease"/>
            <person name="Wu L."/>
            <person name="Ma J."/>
        </authorList>
    </citation>
    <scope>NUCLEOTIDE SEQUENCE [LARGE SCALE GENOMIC DNA]</scope>
    <source>
        <strain evidence="7">KACC 12633</strain>
    </source>
</reference>
<dbReference type="InterPro" id="IPR050172">
    <property type="entry name" value="SsuD_RutA_monooxygenase"/>
</dbReference>
<dbReference type="Pfam" id="PF00296">
    <property type="entry name" value="Bac_luciferase"/>
    <property type="match status" value="1"/>
</dbReference>
<keyword evidence="2" id="KW-0288">FMN</keyword>
<dbReference type="CDD" id="cd01094">
    <property type="entry name" value="Alkanesulfonate_monoxygenase"/>
    <property type="match status" value="1"/>
</dbReference>
<evidence type="ECO:0000256" key="2">
    <source>
        <dbReference type="ARBA" id="ARBA00022643"/>
    </source>
</evidence>
<gene>
    <name evidence="6" type="primary">sfnG</name>
    <name evidence="6" type="ORF">ACFPP9_23380</name>
</gene>
<organism evidence="6 7">
    <name type="scientific">Kaistia terrae</name>
    <dbReference type="NCBI Taxonomy" id="537017"/>
    <lineage>
        <taxon>Bacteria</taxon>
        <taxon>Pseudomonadati</taxon>
        <taxon>Pseudomonadota</taxon>
        <taxon>Alphaproteobacteria</taxon>
        <taxon>Hyphomicrobiales</taxon>
        <taxon>Kaistiaceae</taxon>
        <taxon>Kaistia</taxon>
    </lineage>
</organism>
<feature type="domain" description="Luciferase-like" evidence="5">
    <location>
        <begin position="15"/>
        <end position="334"/>
    </location>
</feature>
<evidence type="ECO:0000256" key="3">
    <source>
        <dbReference type="ARBA" id="ARBA00023002"/>
    </source>
</evidence>
<dbReference type="Proteomes" id="UP001596150">
    <property type="component" value="Unassembled WGS sequence"/>
</dbReference>
<dbReference type="InterPro" id="IPR011251">
    <property type="entry name" value="Luciferase-like_dom"/>
</dbReference>